<dbReference type="PROSITE" id="PS00463">
    <property type="entry name" value="ZN2_CY6_FUNGAL_1"/>
    <property type="match status" value="1"/>
</dbReference>
<sequence length="532" mass="59449">MPPRSQRSRACSQCRTRRVKCDETPEICNQCRRLGIKCSGPLQGSIVIDMTERVVKPKGRKKKETVRASASASASTSETPAAKTSHHVVSIASKKPATPLDMPLQNPMFPTNSRHAEQVERATTAIRYHYRPPTFNQPSKALSSTLDNVFLTHYVELNHVKNAYAPEIQWLVHLPEIFSNASKPAVRISLRAMSMAFYGKYHHDSSILIDSWRWYTVALSTQRNSIARMKKNDMPDEGEVLVPLILALYELYVSATSAGLLAHLDAAGEIMKMRGPTNCRSGVIWPLFKAIRGQEAHRSIVFNKKSTFSSPDWMTIPFVDMPNDPHQDLASIHLMMPSCMASLEIPGSLRTVFETAIPPNVDVTPAKELTCKLLKDLDSWAEKYPHLTKPFTSLGNAQTPESSSQSTRQKSPKTGKTDPVRVLIRSNYMADRVLLNMLMYKMHTESSTPLEPSEYNIGQYCSEAQNYAQVILQTAAEIERAKAPGFDLLRSIGPVLIVGYCGPTPELKMEGKMMLGRWASQIQGLKSTMERL</sequence>
<dbReference type="GO" id="GO:0008270">
    <property type="term" value="F:zinc ion binding"/>
    <property type="evidence" value="ECO:0007669"/>
    <property type="project" value="InterPro"/>
</dbReference>
<dbReference type="Pfam" id="PF00172">
    <property type="entry name" value="Zn_clus"/>
    <property type="match status" value="1"/>
</dbReference>
<dbReference type="SUPFAM" id="SSF57701">
    <property type="entry name" value="Zn2/Cys6 DNA-binding domain"/>
    <property type="match status" value="1"/>
</dbReference>
<feature type="domain" description="Zn(2)-C6 fungal-type" evidence="3">
    <location>
        <begin position="10"/>
        <end position="39"/>
    </location>
</feature>
<dbReference type="EMBL" id="WNKQ01000001">
    <property type="protein sequence ID" value="KAF5853975.1"/>
    <property type="molecule type" value="Genomic_DNA"/>
</dbReference>
<keyword evidence="1" id="KW-0539">Nucleus</keyword>
<dbReference type="Proteomes" id="UP000624244">
    <property type="component" value="Unassembled WGS sequence"/>
</dbReference>
<dbReference type="InterPro" id="IPR036864">
    <property type="entry name" value="Zn2-C6_fun-type_DNA-bd_sf"/>
</dbReference>
<gene>
    <name evidence="4" type="ORF">GGP41_006770</name>
</gene>
<dbReference type="InterPro" id="IPR053178">
    <property type="entry name" value="Osmoadaptation_assoc"/>
</dbReference>
<evidence type="ECO:0000313" key="4">
    <source>
        <dbReference type="EMBL" id="KAF5853975.1"/>
    </source>
</evidence>
<dbReference type="PROSITE" id="PS50048">
    <property type="entry name" value="ZN2_CY6_FUNGAL_2"/>
    <property type="match status" value="1"/>
</dbReference>
<dbReference type="AlphaFoldDB" id="A0A8H5ZRN7"/>
<reference evidence="4" key="1">
    <citation type="submission" date="2019-11" db="EMBL/GenBank/DDBJ databases">
        <title>Bipolaris sorokiniana Genome sequencing.</title>
        <authorList>
            <person name="Wang H."/>
        </authorList>
    </citation>
    <scope>NUCLEOTIDE SEQUENCE</scope>
</reference>
<comment type="caution">
    <text evidence="4">The sequence shown here is derived from an EMBL/GenBank/DDBJ whole genome shotgun (WGS) entry which is preliminary data.</text>
</comment>
<feature type="compositionally biased region" description="Low complexity" evidence="2">
    <location>
        <begin position="68"/>
        <end position="83"/>
    </location>
</feature>
<feature type="region of interest" description="Disordered" evidence="2">
    <location>
        <begin position="391"/>
        <end position="418"/>
    </location>
</feature>
<dbReference type="InterPro" id="IPR001138">
    <property type="entry name" value="Zn2Cys6_DnaBD"/>
</dbReference>
<feature type="compositionally biased region" description="Polar residues" evidence="2">
    <location>
        <begin position="391"/>
        <end position="414"/>
    </location>
</feature>
<dbReference type="GO" id="GO:0000981">
    <property type="term" value="F:DNA-binding transcription factor activity, RNA polymerase II-specific"/>
    <property type="evidence" value="ECO:0007669"/>
    <property type="project" value="InterPro"/>
</dbReference>
<name>A0A8H5ZRN7_COCSA</name>
<evidence type="ECO:0000313" key="5">
    <source>
        <dbReference type="Proteomes" id="UP000624244"/>
    </source>
</evidence>
<evidence type="ECO:0000256" key="1">
    <source>
        <dbReference type="ARBA" id="ARBA00023242"/>
    </source>
</evidence>
<proteinExistence type="predicted"/>
<organism evidence="4 5">
    <name type="scientific">Cochliobolus sativus</name>
    <name type="common">Common root rot and spot blotch fungus</name>
    <name type="synonym">Bipolaris sorokiniana</name>
    <dbReference type="NCBI Taxonomy" id="45130"/>
    <lineage>
        <taxon>Eukaryota</taxon>
        <taxon>Fungi</taxon>
        <taxon>Dikarya</taxon>
        <taxon>Ascomycota</taxon>
        <taxon>Pezizomycotina</taxon>
        <taxon>Dothideomycetes</taxon>
        <taxon>Pleosporomycetidae</taxon>
        <taxon>Pleosporales</taxon>
        <taxon>Pleosporineae</taxon>
        <taxon>Pleosporaceae</taxon>
        <taxon>Bipolaris</taxon>
    </lineage>
</organism>
<dbReference type="CDD" id="cd00067">
    <property type="entry name" value="GAL4"/>
    <property type="match status" value="1"/>
</dbReference>
<feature type="region of interest" description="Disordered" evidence="2">
    <location>
        <begin position="55"/>
        <end position="88"/>
    </location>
</feature>
<evidence type="ECO:0000256" key="2">
    <source>
        <dbReference type="SAM" id="MobiDB-lite"/>
    </source>
</evidence>
<dbReference type="SMART" id="SM00066">
    <property type="entry name" value="GAL4"/>
    <property type="match status" value="1"/>
</dbReference>
<dbReference type="Gene3D" id="4.10.240.10">
    <property type="entry name" value="Zn(2)-C6 fungal-type DNA-binding domain"/>
    <property type="match status" value="1"/>
</dbReference>
<accession>A0A8H5ZRN7</accession>
<dbReference type="PANTHER" id="PTHR38111">
    <property type="entry name" value="ZN(2)-C6 FUNGAL-TYPE DOMAIN-CONTAINING PROTEIN-RELATED"/>
    <property type="match status" value="1"/>
</dbReference>
<protein>
    <recommendedName>
        <fullName evidence="3">Zn(2)-C6 fungal-type domain-containing protein</fullName>
    </recommendedName>
</protein>
<evidence type="ECO:0000259" key="3">
    <source>
        <dbReference type="PROSITE" id="PS50048"/>
    </source>
</evidence>